<gene>
    <name evidence="1" type="ORF">GCM10009765_09120</name>
</gene>
<sequence length="66" mass="7172">MIGMVAAISDSERIQAGVVLCARGDLHRLRDACALAELDWRDVLMGAGLAHEDWPSRLDAELGPTR</sequence>
<dbReference type="Proteomes" id="UP001500618">
    <property type="component" value="Unassembled WGS sequence"/>
</dbReference>
<keyword evidence="2" id="KW-1185">Reference proteome</keyword>
<dbReference type="EMBL" id="BAAANY010000002">
    <property type="protein sequence ID" value="GAA1661764.1"/>
    <property type="molecule type" value="Genomic_DNA"/>
</dbReference>
<reference evidence="1 2" key="1">
    <citation type="journal article" date="2019" name="Int. J. Syst. Evol. Microbiol.">
        <title>The Global Catalogue of Microorganisms (GCM) 10K type strain sequencing project: providing services to taxonomists for standard genome sequencing and annotation.</title>
        <authorList>
            <consortium name="The Broad Institute Genomics Platform"/>
            <consortium name="The Broad Institute Genome Sequencing Center for Infectious Disease"/>
            <person name="Wu L."/>
            <person name="Ma J."/>
        </authorList>
    </citation>
    <scope>NUCLEOTIDE SEQUENCE [LARGE SCALE GENOMIC DNA]</scope>
    <source>
        <strain evidence="1 2">JCM 14718</strain>
    </source>
</reference>
<evidence type="ECO:0000313" key="1">
    <source>
        <dbReference type="EMBL" id="GAA1661764.1"/>
    </source>
</evidence>
<evidence type="ECO:0000313" key="2">
    <source>
        <dbReference type="Proteomes" id="UP001500618"/>
    </source>
</evidence>
<protein>
    <submittedName>
        <fullName evidence="1">Uncharacterized protein</fullName>
    </submittedName>
</protein>
<name>A0ABN2FXU1_9ACTN</name>
<proteinExistence type="predicted"/>
<comment type="caution">
    <text evidence="1">The sequence shown here is derived from an EMBL/GenBank/DDBJ whole genome shotgun (WGS) entry which is preliminary data.</text>
</comment>
<organism evidence="1 2">
    <name type="scientific">Fodinicola feengrottensis</name>
    <dbReference type="NCBI Taxonomy" id="435914"/>
    <lineage>
        <taxon>Bacteria</taxon>
        <taxon>Bacillati</taxon>
        <taxon>Actinomycetota</taxon>
        <taxon>Actinomycetes</taxon>
        <taxon>Mycobacteriales</taxon>
        <taxon>Fodinicola</taxon>
    </lineage>
</organism>
<accession>A0ABN2FXU1</accession>